<dbReference type="Pfam" id="PF21348">
    <property type="entry name" value="RGL11_C"/>
    <property type="match status" value="1"/>
</dbReference>
<evidence type="ECO:0000256" key="1">
    <source>
        <dbReference type="SAM" id="SignalP"/>
    </source>
</evidence>
<dbReference type="PANTHER" id="PTHR43118:SF1">
    <property type="entry name" value="RHAMNOGALACTURONAN LYASE (EUROFUNG)"/>
    <property type="match status" value="1"/>
</dbReference>
<name>A0ABT3BFE4_9RHOB</name>
<keyword evidence="4" id="KW-1185">Reference proteome</keyword>
<dbReference type="InterPro" id="IPR028994">
    <property type="entry name" value="Integrin_alpha_N"/>
</dbReference>
<gene>
    <name evidence="3" type="ORF">MUB52_12750</name>
</gene>
<evidence type="ECO:0000259" key="2">
    <source>
        <dbReference type="Pfam" id="PF21348"/>
    </source>
</evidence>
<evidence type="ECO:0000313" key="3">
    <source>
        <dbReference type="EMBL" id="MCV3272299.1"/>
    </source>
</evidence>
<accession>A0ABT3BFE4</accession>
<dbReference type="Proteomes" id="UP001208690">
    <property type="component" value="Unassembled WGS sequence"/>
</dbReference>
<dbReference type="EMBL" id="JALIEB010000007">
    <property type="protein sequence ID" value="MCV3272299.1"/>
    <property type="molecule type" value="Genomic_DNA"/>
</dbReference>
<dbReference type="PANTHER" id="PTHR43118">
    <property type="entry name" value="RHAMNOGALACTURONAN LYASE (EUROFUNG)"/>
    <property type="match status" value="1"/>
</dbReference>
<protein>
    <recommendedName>
        <fullName evidence="2">Rhamnogalacturonan lyase family 11 C-terminal domain-containing protein</fullName>
    </recommendedName>
</protein>
<feature type="chain" id="PRO_5045446796" description="Rhamnogalacturonan lyase family 11 C-terminal domain-containing protein" evidence="1">
    <location>
        <begin position="19"/>
        <end position="483"/>
    </location>
</feature>
<dbReference type="InterPro" id="IPR034641">
    <property type="entry name" value="RGL11"/>
</dbReference>
<sequence>MKPYLSLAFVLAAAPALAGELPAPELKLHLDLSSFAPEGAYFRGSSAHFGDLDNDGDPRDFIRHVNSNRMQAFRFTGDGVELLWDYEAGFDLPLPSNRYFYKYVIWDLDGDGLSEVAGAFATERGSMEMRVVDGATGAVKHRAELDIANPKSHHAKRSLRVKTIVADLTGDGTPSELLLIDERNSDGRLRAFSADLTLLWATADDDAGIIPAHYPWAYDLNGDGAQEVIGRHLFGPDGAQGMRLTPEAWLGEGHYYDHLDKVIVADLIPDRDGEELALSYEGLHAKVLDPVTGETLWESPGVHDDAKLLVAGEFFPDSPGLELTVEWALGDDEKQMVVLSGTGEELFRGDKHFSSGYAIDWDGDRSVDEVFEGEYGIIVNVASNAKLEIRENYRAAVFSHHAEDMRLYMHAVDLIGDYREEVVVFDENEMLVYGAAGPAPAELPSPWDDPAYRLSVANQMSDNHSERPFLDMRGLGAAQTAVR</sequence>
<comment type="caution">
    <text evidence="3">The sequence shown here is derived from an EMBL/GenBank/DDBJ whole genome shotgun (WGS) entry which is preliminary data.</text>
</comment>
<dbReference type="RefSeq" id="WP_263844618.1">
    <property type="nucleotide sequence ID" value="NZ_JALIEB010000007.1"/>
</dbReference>
<feature type="signal peptide" evidence="1">
    <location>
        <begin position="1"/>
        <end position="18"/>
    </location>
</feature>
<evidence type="ECO:0000313" key="4">
    <source>
        <dbReference type="Proteomes" id="UP001208690"/>
    </source>
</evidence>
<feature type="domain" description="Rhamnogalacturonan lyase family 11 C-terminal" evidence="2">
    <location>
        <begin position="256"/>
        <end position="461"/>
    </location>
</feature>
<proteinExistence type="predicted"/>
<dbReference type="InterPro" id="IPR049366">
    <property type="entry name" value="RGL11_C"/>
</dbReference>
<reference evidence="3 4" key="1">
    <citation type="submission" date="2022-04" db="EMBL/GenBank/DDBJ databases">
        <title>Roseobacter sp. WL0113 is a bacterium isolated from neritic sediment.</title>
        <authorList>
            <person name="Wang L."/>
            <person name="He W."/>
            <person name="Zhang D.-F."/>
        </authorList>
    </citation>
    <scope>NUCLEOTIDE SEQUENCE [LARGE SCALE GENOMIC DNA]</scope>
    <source>
        <strain evidence="3 4">WL0113</strain>
    </source>
</reference>
<dbReference type="SUPFAM" id="SSF69318">
    <property type="entry name" value="Integrin alpha N-terminal domain"/>
    <property type="match status" value="1"/>
</dbReference>
<organism evidence="3 4">
    <name type="scientific">Roseobacter sinensis</name>
    <dbReference type="NCBI Taxonomy" id="2931391"/>
    <lineage>
        <taxon>Bacteria</taxon>
        <taxon>Pseudomonadati</taxon>
        <taxon>Pseudomonadota</taxon>
        <taxon>Alphaproteobacteria</taxon>
        <taxon>Rhodobacterales</taxon>
        <taxon>Roseobacteraceae</taxon>
        <taxon>Roseobacter</taxon>
    </lineage>
</organism>
<keyword evidence="1" id="KW-0732">Signal</keyword>